<organism evidence="1 2">
    <name type="scientific">Caenorhabditis japonica</name>
    <dbReference type="NCBI Taxonomy" id="281687"/>
    <lineage>
        <taxon>Eukaryota</taxon>
        <taxon>Metazoa</taxon>
        <taxon>Ecdysozoa</taxon>
        <taxon>Nematoda</taxon>
        <taxon>Chromadorea</taxon>
        <taxon>Rhabditida</taxon>
        <taxon>Rhabditina</taxon>
        <taxon>Rhabditomorpha</taxon>
        <taxon>Rhabditoidea</taxon>
        <taxon>Rhabditidae</taxon>
        <taxon>Peloderinae</taxon>
        <taxon>Caenorhabditis</taxon>
    </lineage>
</organism>
<reference evidence="2" key="1">
    <citation type="submission" date="2010-08" db="EMBL/GenBank/DDBJ databases">
        <authorList>
            <consortium name="Caenorhabditis japonica Sequencing Consortium"/>
            <person name="Wilson R.K."/>
        </authorList>
    </citation>
    <scope>NUCLEOTIDE SEQUENCE [LARGE SCALE GENOMIC DNA]</scope>
    <source>
        <strain evidence="2">DF5081</strain>
    </source>
</reference>
<dbReference type="AlphaFoldDB" id="A0A8R1E866"/>
<evidence type="ECO:0000313" key="1">
    <source>
        <dbReference type="EnsemblMetazoa" id="CJA27020.1"/>
    </source>
</evidence>
<dbReference type="EnsemblMetazoa" id="CJA27020.1">
    <property type="protein sequence ID" value="CJA27020.1"/>
    <property type="gene ID" value="WBGene00182592"/>
</dbReference>
<reference evidence="1" key="2">
    <citation type="submission" date="2022-06" db="UniProtKB">
        <authorList>
            <consortium name="EnsemblMetazoa"/>
        </authorList>
    </citation>
    <scope>IDENTIFICATION</scope>
    <source>
        <strain evidence="1">DF5081</strain>
    </source>
</reference>
<name>A0A8R1E866_CAEJA</name>
<dbReference type="Proteomes" id="UP000005237">
    <property type="component" value="Unassembled WGS sequence"/>
</dbReference>
<proteinExistence type="predicted"/>
<sequence>MELYASVPYYAEATCKLSGICKDDASHDKHLKDYVRAAKLPRPTAPPVAVQRPNGGVSGPNNPIIVYEDAEMSAVENCKALLFSLFAFVVLFLN</sequence>
<accession>A0A8R1E866</accession>
<evidence type="ECO:0000313" key="2">
    <source>
        <dbReference type="Proteomes" id="UP000005237"/>
    </source>
</evidence>
<protein>
    <submittedName>
        <fullName evidence="1">Uncharacterized protein</fullName>
    </submittedName>
</protein>
<keyword evidence="2" id="KW-1185">Reference proteome</keyword>